<evidence type="ECO:0000256" key="2">
    <source>
        <dbReference type="RuleBase" id="RU003476"/>
    </source>
</evidence>
<dbReference type="InterPro" id="IPR020084">
    <property type="entry name" value="NUDIX_hydrolase_CS"/>
</dbReference>
<dbReference type="PRINTS" id="PR00502">
    <property type="entry name" value="NUDIXFAMILY"/>
</dbReference>
<dbReference type="Gene3D" id="3.90.79.10">
    <property type="entry name" value="Nucleoside Triphosphate Pyrophosphohydrolase"/>
    <property type="match status" value="1"/>
</dbReference>
<feature type="domain" description="Nudix hydrolase" evidence="3">
    <location>
        <begin position="4"/>
        <end position="139"/>
    </location>
</feature>
<reference evidence="5" key="1">
    <citation type="submission" date="2017-09" db="EMBL/GenBank/DDBJ databases">
        <title>Depth-based differentiation of microbial function through sediment-hosted aquifers and enrichment of novel symbionts in the deep terrestrial subsurface.</title>
        <authorList>
            <person name="Probst A.J."/>
            <person name="Ladd B."/>
            <person name="Jarett J.K."/>
            <person name="Geller-Mcgrath D.E."/>
            <person name="Sieber C.M.K."/>
            <person name="Emerson J.B."/>
            <person name="Anantharaman K."/>
            <person name="Thomas B.C."/>
            <person name="Malmstrom R."/>
            <person name="Stieglmeier M."/>
            <person name="Klingl A."/>
            <person name="Woyke T."/>
            <person name="Ryan C.M."/>
            <person name="Banfield J.F."/>
        </authorList>
    </citation>
    <scope>NUCLEOTIDE SEQUENCE [LARGE SCALE GENOMIC DNA]</scope>
</reference>
<dbReference type="InterPro" id="IPR015797">
    <property type="entry name" value="NUDIX_hydrolase-like_dom_sf"/>
</dbReference>
<comment type="similarity">
    <text evidence="2">Belongs to the Nudix hydrolase family.</text>
</comment>
<organism evidence="4 5">
    <name type="scientific">Candidatus Magasanikbacteria bacterium CG10_big_fil_rev_8_21_14_0_10_38_6</name>
    <dbReference type="NCBI Taxonomy" id="1974647"/>
    <lineage>
        <taxon>Bacteria</taxon>
        <taxon>Candidatus Magasanikiibacteriota</taxon>
    </lineage>
</organism>
<dbReference type="InterPro" id="IPR020476">
    <property type="entry name" value="Nudix_hydrolase"/>
</dbReference>
<dbReference type="PROSITE" id="PS00893">
    <property type="entry name" value="NUDIX_BOX"/>
    <property type="match status" value="1"/>
</dbReference>
<dbReference type="Proteomes" id="UP000228528">
    <property type="component" value="Unassembled WGS sequence"/>
</dbReference>
<accession>A0A2M6P263</accession>
<dbReference type="AlphaFoldDB" id="A0A2M6P263"/>
<comment type="caution">
    <text evidence="4">The sequence shown here is derived from an EMBL/GenBank/DDBJ whole genome shotgun (WGS) entry which is preliminary data.</text>
</comment>
<evidence type="ECO:0000313" key="4">
    <source>
        <dbReference type="EMBL" id="PIR77639.1"/>
    </source>
</evidence>
<dbReference type="SUPFAM" id="SSF55811">
    <property type="entry name" value="Nudix"/>
    <property type="match status" value="1"/>
</dbReference>
<sequence length="140" mass="16270">MNDQVKVSTGVVIHNSQGDIFMARCPKWSNYWTIPGGGLEYGETIADCAKREAKEETGLDITDIHFDKTVEAIFPEKCKEKKHFIFLNIFARVIDDTQPVTLNDEFEEYEWLTPEEAIKRVGNEFTKNLITDFVKWYEKN</sequence>
<name>A0A2M6P263_9BACT</name>
<dbReference type="PANTHER" id="PTHR43736">
    <property type="entry name" value="ADP-RIBOSE PYROPHOSPHATASE"/>
    <property type="match status" value="1"/>
</dbReference>
<dbReference type="EMBL" id="PFBW01000058">
    <property type="protein sequence ID" value="PIR77639.1"/>
    <property type="molecule type" value="Genomic_DNA"/>
</dbReference>
<dbReference type="PANTHER" id="PTHR43736:SF1">
    <property type="entry name" value="DIHYDRONEOPTERIN TRIPHOSPHATE DIPHOSPHATASE"/>
    <property type="match status" value="1"/>
</dbReference>
<dbReference type="PROSITE" id="PS51462">
    <property type="entry name" value="NUDIX"/>
    <property type="match status" value="1"/>
</dbReference>
<keyword evidence="1 2" id="KW-0378">Hydrolase</keyword>
<dbReference type="GO" id="GO:0016787">
    <property type="term" value="F:hydrolase activity"/>
    <property type="evidence" value="ECO:0007669"/>
    <property type="project" value="UniProtKB-KW"/>
</dbReference>
<dbReference type="Pfam" id="PF00293">
    <property type="entry name" value="NUDIX"/>
    <property type="match status" value="1"/>
</dbReference>
<protein>
    <recommendedName>
        <fullName evidence="3">Nudix hydrolase domain-containing protein</fullName>
    </recommendedName>
</protein>
<gene>
    <name evidence="4" type="ORF">COU30_01330</name>
</gene>
<evidence type="ECO:0000259" key="3">
    <source>
        <dbReference type="PROSITE" id="PS51462"/>
    </source>
</evidence>
<dbReference type="InterPro" id="IPR000086">
    <property type="entry name" value="NUDIX_hydrolase_dom"/>
</dbReference>
<evidence type="ECO:0000313" key="5">
    <source>
        <dbReference type="Proteomes" id="UP000228528"/>
    </source>
</evidence>
<proteinExistence type="inferred from homology"/>
<evidence type="ECO:0000256" key="1">
    <source>
        <dbReference type="ARBA" id="ARBA00022801"/>
    </source>
</evidence>